<evidence type="ECO:0008006" key="3">
    <source>
        <dbReference type="Google" id="ProtNLM"/>
    </source>
</evidence>
<dbReference type="AlphaFoldDB" id="A0A067JZV2"/>
<gene>
    <name evidence="1" type="ORF">JCGZ_19219</name>
</gene>
<dbReference type="InterPro" id="IPR039904">
    <property type="entry name" value="TRANK1"/>
</dbReference>
<dbReference type="Proteomes" id="UP000027138">
    <property type="component" value="Unassembled WGS sequence"/>
</dbReference>
<reference evidence="1 2" key="1">
    <citation type="journal article" date="2014" name="PLoS ONE">
        <title>Global Analysis of Gene Expression Profiles in Physic Nut (Jatropha curcas L.) Seedlings Exposed to Salt Stress.</title>
        <authorList>
            <person name="Zhang L."/>
            <person name="Zhang C."/>
            <person name="Wu P."/>
            <person name="Chen Y."/>
            <person name="Li M."/>
            <person name="Jiang H."/>
            <person name="Wu G."/>
        </authorList>
    </citation>
    <scope>NUCLEOTIDE SEQUENCE [LARGE SCALE GENOMIC DNA]</scope>
    <source>
        <strain evidence="2">cv. GZQX0401</strain>
        <tissue evidence="1">Young leaves</tissue>
    </source>
</reference>
<dbReference type="EMBL" id="KK914743">
    <property type="protein sequence ID" value="KDP29506.1"/>
    <property type="molecule type" value="Genomic_DNA"/>
</dbReference>
<evidence type="ECO:0000313" key="2">
    <source>
        <dbReference type="Proteomes" id="UP000027138"/>
    </source>
</evidence>
<dbReference type="SUPFAM" id="SSF48452">
    <property type="entry name" value="TPR-like"/>
    <property type="match status" value="1"/>
</dbReference>
<keyword evidence="2" id="KW-1185">Reference proteome</keyword>
<dbReference type="PANTHER" id="PTHR21529">
    <property type="entry name" value="MAMMARY TURMOR VIRUS RECEPTOR HOMOLOG 1, 2 MTVR1, 2"/>
    <property type="match status" value="1"/>
</dbReference>
<dbReference type="InterPro" id="IPR011990">
    <property type="entry name" value="TPR-like_helical_dom_sf"/>
</dbReference>
<organism evidence="1 2">
    <name type="scientific">Jatropha curcas</name>
    <name type="common">Barbados nut</name>
    <dbReference type="NCBI Taxonomy" id="180498"/>
    <lineage>
        <taxon>Eukaryota</taxon>
        <taxon>Viridiplantae</taxon>
        <taxon>Streptophyta</taxon>
        <taxon>Embryophyta</taxon>
        <taxon>Tracheophyta</taxon>
        <taxon>Spermatophyta</taxon>
        <taxon>Magnoliopsida</taxon>
        <taxon>eudicotyledons</taxon>
        <taxon>Gunneridae</taxon>
        <taxon>Pentapetalae</taxon>
        <taxon>rosids</taxon>
        <taxon>fabids</taxon>
        <taxon>Malpighiales</taxon>
        <taxon>Euphorbiaceae</taxon>
        <taxon>Crotonoideae</taxon>
        <taxon>Jatropheae</taxon>
        <taxon>Jatropha</taxon>
    </lineage>
</organism>
<dbReference type="OrthoDB" id="3156807at2759"/>
<name>A0A067JZV2_JATCU</name>
<proteinExistence type="predicted"/>
<dbReference type="PANTHER" id="PTHR21529:SF4">
    <property type="entry name" value="TPR AND ANKYRIN REPEAT-CONTAINING PROTEIN 1"/>
    <property type="match status" value="1"/>
</dbReference>
<sequence>MKEQNLLDESSPVFNMAKHNVLCSELKQLYVAITRTRQRLWICENLEEFSKPMFDYWKMKALIQVRTLDDLIAQGMQVSSSPEEWKSRGYKLLREGNYEMARMCFERAGDTYGEKVAKAAGLKATADRMHASNPEEASVARGQAAEIFESIGKVELAAECFFILKQYKRAGQIYLQCGESAIERAGECFSLAGCYKLAAEVYATGNHFSDCLSACLKGELFDMGLQYIQCWKQVTGDQYMVKRSKEMAKIEQEFLEKCALHYHKLNDNRAMMRYVRTFDSMDSIRTFLNALECLDELLSLEEESGNFMEAAKIAKLKGELLLEADLLGRAGDLKRAAMLIICYVFANSLWSSGSKGWPLKRFPQQEELLAKAKSFAETESSQFYELVCLESEILLHDLGNLSMMKQHLNASQRLKSIRGEILSARKILDAHFQVNSSKYVWENELVLDLENLLEERLSEDEVSIETLMYSWIFWKAKIVHVFEYLECLETHDLSEYASYGEFCLNYLGVQRHLNNLNAIYVLISSDAEWLREIDSRYIKRIGKLSYVDIRQFISASRSYWSSELISVGMKIVLVILGSGKLCNELYEKIMGGLEWNDSWNNLIKDLCRNVASNNIKVPGELSLKWFLQEALVDAYSANCEVKLRNDNSAIGELLNKLQSRRPSMEPFLIQMFSKKDEKLKGEASKIRIALDGEGDG</sequence>
<evidence type="ECO:0000313" key="1">
    <source>
        <dbReference type="EMBL" id="KDP29506.1"/>
    </source>
</evidence>
<protein>
    <recommendedName>
        <fullName evidence="3">UvrD-like helicase ATP-binding domain-containing protein</fullName>
    </recommendedName>
</protein>
<accession>A0A067JZV2</accession>